<organism evidence="1 2">
    <name type="scientific">Frigoriflavimonas asaccharolytica</name>
    <dbReference type="NCBI Taxonomy" id="2735899"/>
    <lineage>
        <taxon>Bacteria</taxon>
        <taxon>Pseudomonadati</taxon>
        <taxon>Bacteroidota</taxon>
        <taxon>Flavobacteriia</taxon>
        <taxon>Flavobacteriales</taxon>
        <taxon>Weeksellaceae</taxon>
        <taxon>Frigoriflavimonas</taxon>
    </lineage>
</organism>
<comment type="caution">
    <text evidence="1">The sequence shown here is derived from an EMBL/GenBank/DDBJ whole genome shotgun (WGS) entry which is preliminary data.</text>
</comment>
<dbReference type="EMBL" id="JABSNO010000018">
    <property type="protein sequence ID" value="NRS93221.1"/>
    <property type="molecule type" value="Genomic_DNA"/>
</dbReference>
<dbReference type="Proteomes" id="UP000610746">
    <property type="component" value="Unassembled WGS sequence"/>
</dbReference>
<protein>
    <submittedName>
        <fullName evidence="1">Uncharacterized protein</fullName>
    </submittedName>
</protein>
<dbReference type="RefSeq" id="WP_173779794.1">
    <property type="nucleotide sequence ID" value="NZ_JABSNO010000018.1"/>
</dbReference>
<sequence length="354" mass="42201">MNSNPESDFKISKKKTTYPINEPLLQYLKIYSRTFKSPITYEDLLRFTDNFPILDKDGKDTLWEGVMYNYHEMNEIHENLIKIYQRLNSDGNEDAIANMVVDSIDFCTFGNSHPFRIKIRNQFNDNHDYFYVKKADASRIYGLELEYILSPNRINFLVYQNTLIEEHIAGIPGDLYLEKYLNENTDRIRLAKEFVKFNERCFLRLLGDQRAYNFVIVLTPDFDQMQYRIRSIDFDQQSYEGKMNLYKPQFFRENLEYVQLVAKNIDESSIRQYQKEERSLLAKRMLVGKKRLNRLIKIMKKDEIAPYEKMETLKMEIYDSLKDNSLKNCESMGDIVEAIINFTLRNYQDSIIGK</sequence>
<name>A0A8J8G8E2_9FLAO</name>
<evidence type="ECO:0000313" key="2">
    <source>
        <dbReference type="Proteomes" id="UP000610746"/>
    </source>
</evidence>
<keyword evidence="2" id="KW-1185">Reference proteome</keyword>
<accession>A0A8J8G8E2</accession>
<proteinExistence type="predicted"/>
<dbReference type="AlphaFoldDB" id="A0A8J8G8E2"/>
<evidence type="ECO:0000313" key="1">
    <source>
        <dbReference type="EMBL" id="NRS93221.1"/>
    </source>
</evidence>
<gene>
    <name evidence="1" type="ORF">HNQ03_002308</name>
</gene>
<reference evidence="1" key="1">
    <citation type="submission" date="2020-05" db="EMBL/GenBank/DDBJ databases">
        <title>Genomic Encyclopedia of Type Strains, Phase IV (KMG-V): Genome sequencing to study the core and pangenomes of soil and plant-associated prokaryotes.</title>
        <authorList>
            <person name="Whitman W."/>
        </authorList>
    </citation>
    <scope>NUCLEOTIDE SEQUENCE</scope>
    <source>
        <strain evidence="1">16F</strain>
    </source>
</reference>